<sequence>MNCIGFPTSRCAISTTITWCREASHGRDAALLNLLRTKVRETETLAAQGVYYP</sequence>
<accession>A0A379T8D2</accession>
<organism evidence="1 2">
    <name type="scientific">Salmonella enterica subsp. arizonae</name>
    <dbReference type="NCBI Taxonomy" id="59203"/>
    <lineage>
        <taxon>Bacteria</taxon>
        <taxon>Pseudomonadati</taxon>
        <taxon>Pseudomonadota</taxon>
        <taxon>Gammaproteobacteria</taxon>
        <taxon>Enterobacterales</taxon>
        <taxon>Enterobacteriaceae</taxon>
        <taxon>Salmonella</taxon>
    </lineage>
</organism>
<evidence type="ECO:0000313" key="2">
    <source>
        <dbReference type="Proteomes" id="UP000254741"/>
    </source>
</evidence>
<reference evidence="1 2" key="1">
    <citation type="submission" date="2018-06" db="EMBL/GenBank/DDBJ databases">
        <authorList>
            <consortium name="Pathogen Informatics"/>
            <person name="Doyle S."/>
        </authorList>
    </citation>
    <scope>NUCLEOTIDE SEQUENCE [LARGE SCALE GENOMIC DNA]</scope>
    <source>
        <strain evidence="1 2">NCTC8297</strain>
    </source>
</reference>
<gene>
    <name evidence="1" type="ORF">NCTC8297_01762</name>
</gene>
<name>A0A379T8D2_SALER</name>
<proteinExistence type="predicted"/>
<dbReference type="Proteomes" id="UP000254741">
    <property type="component" value="Unassembled WGS sequence"/>
</dbReference>
<keyword evidence="1" id="KW-0808">Transferase</keyword>
<evidence type="ECO:0000313" key="1">
    <source>
        <dbReference type="EMBL" id="SUG46533.1"/>
    </source>
</evidence>
<dbReference type="AlphaFoldDB" id="A0A379T8D2"/>
<dbReference type="GO" id="GO:0016740">
    <property type="term" value="F:transferase activity"/>
    <property type="evidence" value="ECO:0007669"/>
    <property type="project" value="UniProtKB-KW"/>
</dbReference>
<protein>
    <submittedName>
        <fullName evidence="1">Ethanolamine utilization cobalamin adenosyltransferase</fullName>
    </submittedName>
</protein>
<dbReference type="EMBL" id="UGXG01000002">
    <property type="protein sequence ID" value="SUG46533.1"/>
    <property type="molecule type" value="Genomic_DNA"/>
</dbReference>